<reference evidence="1" key="1">
    <citation type="journal article" date="2020" name="Nature">
        <title>Giant virus diversity and host interactions through global metagenomics.</title>
        <authorList>
            <person name="Schulz F."/>
            <person name="Roux S."/>
            <person name="Paez-Espino D."/>
            <person name="Jungbluth S."/>
            <person name="Walsh D.A."/>
            <person name="Denef V.J."/>
            <person name="McMahon K.D."/>
            <person name="Konstantinidis K.T."/>
            <person name="Eloe-Fadrosh E.A."/>
            <person name="Kyrpides N.C."/>
            <person name="Woyke T."/>
        </authorList>
    </citation>
    <scope>NUCLEOTIDE SEQUENCE</scope>
    <source>
        <strain evidence="1">GVMAG-M-3300020192-26</strain>
    </source>
</reference>
<dbReference type="AlphaFoldDB" id="A0A6C0CBM1"/>
<organism evidence="1">
    <name type="scientific">viral metagenome</name>
    <dbReference type="NCBI Taxonomy" id="1070528"/>
    <lineage>
        <taxon>unclassified sequences</taxon>
        <taxon>metagenomes</taxon>
        <taxon>organismal metagenomes</taxon>
    </lineage>
</organism>
<name>A0A6C0CBM1_9ZZZZ</name>
<sequence length="123" mass="14369">MSVEEQIPVITEPEMVSIIMTMKEIRTRMKDPSVRDLDFIHMYDQLGREFNDFFERYTGIFVKIIKGDDLRVLVSALYYKDRISKGFLTEATLADRLAKQHMTTEAKLESDVGLKQMKENNTL</sequence>
<accession>A0A6C0CBM1</accession>
<protein>
    <submittedName>
        <fullName evidence="1">Uncharacterized protein</fullName>
    </submittedName>
</protein>
<proteinExistence type="predicted"/>
<dbReference type="EMBL" id="MN739363">
    <property type="protein sequence ID" value="QHT01075.1"/>
    <property type="molecule type" value="Genomic_DNA"/>
</dbReference>
<evidence type="ECO:0000313" key="1">
    <source>
        <dbReference type="EMBL" id="QHT01075.1"/>
    </source>
</evidence>